<dbReference type="Proteomes" id="UP000658258">
    <property type="component" value="Unassembled WGS sequence"/>
</dbReference>
<feature type="chain" id="PRO_5045873732" description="WG repeat-containing protein" evidence="1">
    <location>
        <begin position="19"/>
        <end position="736"/>
    </location>
</feature>
<keyword evidence="1" id="KW-0732">Signal</keyword>
<dbReference type="Pfam" id="PF14903">
    <property type="entry name" value="WG_beta_rep"/>
    <property type="match status" value="5"/>
</dbReference>
<proteinExistence type="predicted"/>
<dbReference type="PANTHER" id="PTHR37841:SF1">
    <property type="entry name" value="DUF3298 DOMAIN-CONTAINING PROTEIN"/>
    <property type="match status" value="1"/>
</dbReference>
<dbReference type="RefSeq" id="WP_189630387.1">
    <property type="nucleotide sequence ID" value="NZ_BNAG01000003.1"/>
</dbReference>
<protein>
    <recommendedName>
        <fullName evidence="4">WG repeat-containing protein</fullName>
    </recommendedName>
</protein>
<dbReference type="InterPro" id="IPR032774">
    <property type="entry name" value="WG_beta_rep"/>
</dbReference>
<name>A0ABQ3I5Y0_9BACT</name>
<dbReference type="EMBL" id="BNAG01000003">
    <property type="protein sequence ID" value="GHE66834.1"/>
    <property type="molecule type" value="Genomic_DNA"/>
</dbReference>
<evidence type="ECO:0000313" key="3">
    <source>
        <dbReference type="Proteomes" id="UP000658258"/>
    </source>
</evidence>
<organism evidence="2 3">
    <name type="scientific">Roseivirga thermotolerans</name>
    <dbReference type="NCBI Taxonomy" id="1758176"/>
    <lineage>
        <taxon>Bacteria</taxon>
        <taxon>Pseudomonadati</taxon>
        <taxon>Bacteroidota</taxon>
        <taxon>Cytophagia</taxon>
        <taxon>Cytophagales</taxon>
        <taxon>Roseivirgaceae</taxon>
        <taxon>Roseivirga</taxon>
    </lineage>
</organism>
<sequence>MVFRGFVFLILFFGPWQAAANQYEPFTENGKVGLKESATQAVIIPPTYEALGWSNHTFQVIDGVLGARKNEKWALINTDGSKVTQHLYQDLFPTPKGHIIVSQKAQHSILREYGVIDSRGKMIVPTEYSKLTPAHEGLIATQKKGGQYLTGYISERGSVIIPIEHIQITPINQFLAVSSKDGLTAIFNDKGKRLTHFDYNRIEVLGTNYFKVSRYNHFGLLNNNLEAVVPMDYSRIDIEDNHIVASTYPQWDEYSSEGFTRSHFFNTIEVLSNGHFVSKSHNDVGLLDLAANYLSFSDDQELIKAGRHGYVTRNKNDNRLNVYDVNGKSLFRDSFEEVQLYDEVFFGKISQADGYNWSVFDYRGKKINLFNYQSIVSLNNGYFQAQRNDKIGLLGSNGKETTPFLYDYLSEFTSDRAIAYYNGNYGMINSKGLWIMTPYYDSLRFIDQQYVYYKQGTEWGLADWYGKPIYRDQSDFNYSSGAIVKMSPDGTYRLYQFNGTPLLEHHYQKVISIDPNTLLLERDGKRFFFKPTDQEAFALDTSIDSLGKQLNDFIPIRKNAQWGFINTRAQLTIANRYEEVGQYSEGLFSVKLIGKWGFVNEDETLIIQPNFDQVEAFRNGLSIVESASRWGIIDINGQAVVSLNYDLIERIEDYFLLYADSKIGLASGDGQIIKNPSFDSIVPLSNGYFLVERQGLYGVIHKSGNDILPTIYKSIKQYGELFLGFKGSETKKYKLN</sequence>
<evidence type="ECO:0008006" key="4">
    <source>
        <dbReference type="Google" id="ProtNLM"/>
    </source>
</evidence>
<evidence type="ECO:0000313" key="2">
    <source>
        <dbReference type="EMBL" id="GHE66834.1"/>
    </source>
</evidence>
<keyword evidence="3" id="KW-1185">Reference proteome</keyword>
<dbReference type="PANTHER" id="PTHR37841">
    <property type="entry name" value="GLR2918 PROTEIN"/>
    <property type="match status" value="1"/>
</dbReference>
<feature type="signal peptide" evidence="1">
    <location>
        <begin position="1"/>
        <end position="18"/>
    </location>
</feature>
<evidence type="ECO:0000256" key="1">
    <source>
        <dbReference type="SAM" id="SignalP"/>
    </source>
</evidence>
<gene>
    <name evidence="2" type="ORF">GCM10011340_22830</name>
</gene>
<comment type="caution">
    <text evidence="2">The sequence shown here is derived from an EMBL/GenBank/DDBJ whole genome shotgun (WGS) entry which is preliminary data.</text>
</comment>
<accession>A0ABQ3I5Y0</accession>
<reference evidence="3" key="1">
    <citation type="journal article" date="2019" name="Int. J. Syst. Evol. Microbiol.">
        <title>The Global Catalogue of Microorganisms (GCM) 10K type strain sequencing project: providing services to taxonomists for standard genome sequencing and annotation.</title>
        <authorList>
            <consortium name="The Broad Institute Genomics Platform"/>
            <consortium name="The Broad Institute Genome Sequencing Center for Infectious Disease"/>
            <person name="Wu L."/>
            <person name="Ma J."/>
        </authorList>
    </citation>
    <scope>NUCLEOTIDE SEQUENCE [LARGE SCALE GENOMIC DNA]</scope>
    <source>
        <strain evidence="3">CGMCC 1.15111</strain>
    </source>
</reference>